<dbReference type="AlphaFoldDB" id="A0AAP2RDM2"/>
<dbReference type="Proteomes" id="UP001320159">
    <property type="component" value="Unassembled WGS sequence"/>
</dbReference>
<protein>
    <submittedName>
        <fullName evidence="1">Uncharacterized protein</fullName>
    </submittedName>
</protein>
<reference evidence="1 2" key="1">
    <citation type="submission" date="2017-11" db="EMBL/GenBank/DDBJ databases">
        <title>Isolation and Characterization of Family Methanocellaceae Species from Potential Methane Hydrate Area Offshore Southwestern Taiwan.</title>
        <authorList>
            <person name="Zhang W.-L."/>
            <person name="Chen W.-C."/>
            <person name="Lai M.-C."/>
            <person name="Chen S.-C."/>
        </authorList>
    </citation>
    <scope>NUCLEOTIDE SEQUENCE [LARGE SCALE GENOMIC DNA]</scope>
    <source>
        <strain evidence="1 2">CWC-04</strain>
    </source>
</reference>
<organism evidence="1 2">
    <name type="scientific">Methanooceanicella nereidis</name>
    <dbReference type="NCBI Taxonomy" id="2052831"/>
    <lineage>
        <taxon>Archaea</taxon>
        <taxon>Methanobacteriati</taxon>
        <taxon>Methanobacteriota</taxon>
        <taxon>Stenosarchaea group</taxon>
        <taxon>Methanomicrobia</taxon>
        <taxon>Methanocellales</taxon>
        <taxon>Methanocellaceae</taxon>
        <taxon>Methanooceanicella</taxon>
    </lineage>
</organism>
<gene>
    <name evidence="1" type="ORF">CUJ83_07600</name>
</gene>
<evidence type="ECO:0000313" key="1">
    <source>
        <dbReference type="EMBL" id="MCD1294861.1"/>
    </source>
</evidence>
<keyword evidence="2" id="KW-1185">Reference proteome</keyword>
<proteinExistence type="predicted"/>
<dbReference type="EMBL" id="PGCK01000005">
    <property type="protein sequence ID" value="MCD1294861.1"/>
    <property type="molecule type" value="Genomic_DNA"/>
</dbReference>
<sequence length="186" mass="20226">MVTAAILGAIWILFPGGIPEVDLLLIPGSQDDMAGENISLTEPSSMLKLLPVPPNGWSLDNSTGSYADNYPQPFTFACGNYTKKSGNGTVNVLIYDSGGKGIIWNSIFNTGFIYDNADGHARTYFYKDLPAWETAKYGPGGNVYSMHIKLDERFGIAITLKNATDSSSLREFADRINIYGIRALGK</sequence>
<name>A0AAP2RDM2_9EURY</name>
<evidence type="ECO:0000313" key="2">
    <source>
        <dbReference type="Proteomes" id="UP001320159"/>
    </source>
</evidence>
<accession>A0AAP2RDM2</accession>
<comment type="caution">
    <text evidence="1">The sequence shown here is derived from an EMBL/GenBank/DDBJ whole genome shotgun (WGS) entry which is preliminary data.</text>
</comment>